<accession>A0ABU8VNK6</accession>
<keyword evidence="1" id="KW-0472">Membrane</keyword>
<evidence type="ECO:0000256" key="2">
    <source>
        <dbReference type="SAM" id="SignalP"/>
    </source>
</evidence>
<evidence type="ECO:0000256" key="1">
    <source>
        <dbReference type="SAM" id="Phobius"/>
    </source>
</evidence>
<feature type="transmembrane region" description="Helical" evidence="1">
    <location>
        <begin position="35"/>
        <end position="55"/>
    </location>
</feature>
<protein>
    <submittedName>
        <fullName evidence="3">TrbC/VirB2 family protein</fullName>
    </submittedName>
</protein>
<dbReference type="InterPro" id="IPR007039">
    <property type="entry name" value="TrbC/VirB2"/>
</dbReference>
<sequence length="89" mass="9455">MWLLFLAALCALAPELTFAGSPFATGANATQQQLTSILTPIAAVAVMVSGAMAWFGRLSWWWMVAVVIGTVLVFGGPQIVSWIRGLFGV</sequence>
<comment type="caution">
    <text evidence="3">The sequence shown here is derived from an EMBL/GenBank/DDBJ whole genome shotgun (WGS) entry which is preliminary data.</text>
</comment>
<evidence type="ECO:0000313" key="4">
    <source>
        <dbReference type="Proteomes" id="UP001365846"/>
    </source>
</evidence>
<feature type="chain" id="PRO_5046159663" evidence="2">
    <location>
        <begin position="20"/>
        <end position="89"/>
    </location>
</feature>
<feature type="transmembrane region" description="Helical" evidence="1">
    <location>
        <begin position="62"/>
        <end position="83"/>
    </location>
</feature>
<organism evidence="3 4">
    <name type="scientific">Variovorax ureilyticus</name>
    <dbReference type="NCBI Taxonomy" id="1836198"/>
    <lineage>
        <taxon>Bacteria</taxon>
        <taxon>Pseudomonadati</taxon>
        <taxon>Pseudomonadota</taxon>
        <taxon>Betaproteobacteria</taxon>
        <taxon>Burkholderiales</taxon>
        <taxon>Comamonadaceae</taxon>
        <taxon>Variovorax</taxon>
    </lineage>
</organism>
<proteinExistence type="predicted"/>
<keyword evidence="1" id="KW-0812">Transmembrane</keyword>
<keyword evidence="2" id="KW-0732">Signal</keyword>
<keyword evidence="4" id="KW-1185">Reference proteome</keyword>
<evidence type="ECO:0000313" key="3">
    <source>
        <dbReference type="EMBL" id="MEJ8815242.1"/>
    </source>
</evidence>
<name>A0ABU8VNK6_9BURK</name>
<dbReference type="Proteomes" id="UP001365846">
    <property type="component" value="Unassembled WGS sequence"/>
</dbReference>
<keyword evidence="1" id="KW-1133">Transmembrane helix</keyword>
<dbReference type="Pfam" id="PF04956">
    <property type="entry name" value="TrbC"/>
    <property type="match status" value="1"/>
</dbReference>
<dbReference type="EMBL" id="JBBKZU010000018">
    <property type="protein sequence ID" value="MEJ8815242.1"/>
    <property type="molecule type" value="Genomic_DNA"/>
</dbReference>
<dbReference type="RefSeq" id="WP_340360508.1">
    <property type="nucleotide sequence ID" value="NZ_JBBKZU010000018.1"/>
</dbReference>
<gene>
    <name evidence="3" type="ORF">WKW77_29535</name>
</gene>
<reference evidence="3 4" key="1">
    <citation type="submission" date="2024-03" db="EMBL/GenBank/DDBJ databases">
        <title>Novel species of the genus Variovorax.</title>
        <authorList>
            <person name="Liu Q."/>
            <person name="Xin Y.-H."/>
        </authorList>
    </citation>
    <scope>NUCLEOTIDE SEQUENCE [LARGE SCALE GENOMIC DNA]</scope>
    <source>
        <strain evidence="3 4">KACC 18899</strain>
    </source>
</reference>
<feature type="signal peptide" evidence="2">
    <location>
        <begin position="1"/>
        <end position="19"/>
    </location>
</feature>